<reference evidence="8 9" key="1">
    <citation type="submission" date="2015-05" db="EMBL/GenBank/DDBJ databases">
        <title>Distinctive expansion of gene families associated with plant cell wall degradation and secondary metabolism in the genomes of grapevine trunk pathogens.</title>
        <authorList>
            <person name="Lawrence D.P."/>
            <person name="Travadon R."/>
            <person name="Rolshausen P.E."/>
            <person name="Baumgartner K."/>
        </authorList>
    </citation>
    <scope>NUCLEOTIDE SEQUENCE [LARGE SCALE GENOMIC DNA]</scope>
    <source>
        <strain evidence="8">DA912</strain>
    </source>
</reference>
<evidence type="ECO:0000256" key="2">
    <source>
        <dbReference type="ARBA" id="ARBA00022801"/>
    </source>
</evidence>
<dbReference type="PANTHER" id="PTHR43772">
    <property type="entry name" value="ENDO-1,4-BETA-XYLANASE"/>
    <property type="match status" value="1"/>
</dbReference>
<proteinExistence type="inferred from homology"/>
<dbReference type="InterPro" id="IPR010496">
    <property type="entry name" value="AL/BT2_dom"/>
</dbReference>
<dbReference type="Gene3D" id="2.60.120.560">
    <property type="entry name" value="Exo-inulinase, domain 1"/>
    <property type="match status" value="1"/>
</dbReference>
<protein>
    <submittedName>
        <fullName evidence="8">Putative glycosyl hydrolase</fullName>
    </submittedName>
</protein>
<dbReference type="GO" id="GO:0005975">
    <property type="term" value="P:carbohydrate metabolic process"/>
    <property type="evidence" value="ECO:0007669"/>
    <property type="project" value="InterPro"/>
</dbReference>
<keyword evidence="9" id="KW-1185">Reference proteome</keyword>
<dbReference type="Proteomes" id="UP000034680">
    <property type="component" value="Unassembled WGS sequence"/>
</dbReference>
<evidence type="ECO:0000313" key="8">
    <source>
        <dbReference type="EMBL" id="KKY30638.1"/>
    </source>
</evidence>
<comment type="caution">
    <text evidence="8">The sequence shown here is derived from an EMBL/GenBank/DDBJ whole genome shotgun (WGS) entry which is preliminary data.</text>
</comment>
<evidence type="ECO:0000256" key="4">
    <source>
        <dbReference type="ARBA" id="ARBA00023295"/>
    </source>
</evidence>
<dbReference type="Gene3D" id="2.115.10.20">
    <property type="entry name" value="Glycosyl hydrolase domain, family 43"/>
    <property type="match status" value="1"/>
</dbReference>
<dbReference type="Pfam" id="PF04616">
    <property type="entry name" value="Glyco_hydro_43"/>
    <property type="match status" value="1"/>
</dbReference>
<dbReference type="STRING" id="1214573.A0A0G2H600"/>
<dbReference type="GO" id="GO:0004553">
    <property type="term" value="F:hydrolase activity, hydrolyzing O-glycosyl compounds"/>
    <property type="evidence" value="ECO:0007669"/>
    <property type="project" value="InterPro"/>
</dbReference>
<evidence type="ECO:0000313" key="9">
    <source>
        <dbReference type="Proteomes" id="UP000034680"/>
    </source>
</evidence>
<dbReference type="InterPro" id="IPR052176">
    <property type="entry name" value="Glycosyl_Hydrlase_43_Enz"/>
</dbReference>
<comment type="similarity">
    <text evidence="1 6">Belongs to the glycosyl hydrolase 43 family.</text>
</comment>
<evidence type="ECO:0000256" key="3">
    <source>
        <dbReference type="ARBA" id="ARBA00023277"/>
    </source>
</evidence>
<keyword evidence="4 6" id="KW-0326">Glycosidase</keyword>
<feature type="domain" description="3-keto-alpha-glucoside-1,2-lyase/3-keto-2-hydroxy-glucal hydratase" evidence="7">
    <location>
        <begin position="325"/>
        <end position="487"/>
    </location>
</feature>
<dbReference type="OrthoDB" id="5211809at2759"/>
<dbReference type="InterPro" id="IPR006710">
    <property type="entry name" value="Glyco_hydro_43"/>
</dbReference>
<evidence type="ECO:0000259" key="7">
    <source>
        <dbReference type="Pfam" id="PF06439"/>
    </source>
</evidence>
<reference evidence="8 9" key="2">
    <citation type="submission" date="2015-05" db="EMBL/GenBank/DDBJ databases">
        <authorList>
            <person name="Morales-Cruz A."/>
            <person name="Amrine K.C."/>
            <person name="Cantu D."/>
        </authorList>
    </citation>
    <scope>NUCLEOTIDE SEQUENCE [LARGE SCALE GENOMIC DNA]</scope>
    <source>
        <strain evidence="8">DA912</strain>
    </source>
</reference>
<dbReference type="PANTHER" id="PTHR43772:SF2">
    <property type="entry name" value="PUTATIVE (AFU_ORTHOLOGUE AFUA_2G04480)-RELATED"/>
    <property type="match status" value="1"/>
</dbReference>
<dbReference type="AlphaFoldDB" id="A0A0G2H600"/>
<gene>
    <name evidence="8" type="ORF">UCDDA912_g09418</name>
</gene>
<evidence type="ECO:0000256" key="1">
    <source>
        <dbReference type="ARBA" id="ARBA00009865"/>
    </source>
</evidence>
<feature type="site" description="Important for catalytic activity, responsible for pKa modulation of the active site Glu and correct orientation of both the proton donor and substrate" evidence="5">
    <location>
        <position position="160"/>
    </location>
</feature>
<dbReference type="Pfam" id="PF06439">
    <property type="entry name" value="3keto-disac_hyd"/>
    <property type="match status" value="1"/>
</dbReference>
<organism evidence="8 9">
    <name type="scientific">Diaporthe ampelina</name>
    <dbReference type="NCBI Taxonomy" id="1214573"/>
    <lineage>
        <taxon>Eukaryota</taxon>
        <taxon>Fungi</taxon>
        <taxon>Dikarya</taxon>
        <taxon>Ascomycota</taxon>
        <taxon>Pezizomycotina</taxon>
        <taxon>Sordariomycetes</taxon>
        <taxon>Sordariomycetidae</taxon>
        <taxon>Diaporthales</taxon>
        <taxon>Diaporthaceae</taxon>
        <taxon>Diaporthe</taxon>
    </lineage>
</organism>
<accession>A0A0G2H600</accession>
<keyword evidence="3" id="KW-0119">Carbohydrate metabolism</keyword>
<name>A0A0G2H600_9PEZI</name>
<keyword evidence="2 6" id="KW-0378">Hydrolase</keyword>
<dbReference type="InterPro" id="IPR023296">
    <property type="entry name" value="Glyco_hydro_beta-prop_sf"/>
</dbReference>
<dbReference type="EMBL" id="LCUC01000459">
    <property type="protein sequence ID" value="KKY30638.1"/>
    <property type="molecule type" value="Genomic_DNA"/>
</dbReference>
<sequence>MRQNVAQAILAASISGARAVVPNYTTAEAGNPFVDGWYADPDTEIYDGLYWVYPTSSYNYEEQTYLDAFSSPDLINWTKHPNILTNDNVSWAKGAVWAPAPISRNAKYYIYFGANDIQEDDTTTVGGIGVAVSDSPGGPYADAIGSPLIGEYHNGAQPIDQDVFIDDDGQAYIYYGGHSHANVALLNEDMTSLGTFPDGTQFKEITPTNYVEGAQMFKRAGTYYMMWSEGGWTGPDYAVSYAMADSPLGPFERKAKILQQDLAVATGSGHNGVINVPGTDIWYIVYHRRPLGDDNGNHRQLAYDRMYFNDDGSIADVVMLVKDDFEDGDTIGWTTYDGGWSVADGQLKAETSNGGKALLNTNFTDLVYDADITIVSGGGDAGLLFRTTSPSSGLNAFDGYYAGISTNGTVTLGKANGGWTEIGAAKLDIFNTDVQYHVRVTAVGAKISVFVADMETAKIAITDETYTEGQDGVRVSAAEALFDNVSVARP</sequence>
<dbReference type="CDD" id="cd18827">
    <property type="entry name" value="GH43_XlnD-like"/>
    <property type="match status" value="1"/>
</dbReference>
<evidence type="ECO:0000256" key="5">
    <source>
        <dbReference type="PIRSR" id="PIRSR606710-2"/>
    </source>
</evidence>
<dbReference type="SUPFAM" id="SSF75005">
    <property type="entry name" value="Arabinanase/levansucrase/invertase"/>
    <property type="match status" value="1"/>
</dbReference>
<evidence type="ECO:0000256" key="6">
    <source>
        <dbReference type="RuleBase" id="RU361187"/>
    </source>
</evidence>